<feature type="region of interest" description="Disordered" evidence="1">
    <location>
        <begin position="139"/>
        <end position="264"/>
    </location>
</feature>
<comment type="caution">
    <text evidence="3">The sequence shown here is derived from an EMBL/GenBank/DDBJ whole genome shotgun (WGS) entry which is preliminary data.</text>
</comment>
<reference evidence="3 4" key="1">
    <citation type="submission" date="2017-09" db="EMBL/GenBank/DDBJ databases">
        <title>Genome sequencing of Besnoitia besnoiti strain Bb-Ger1.</title>
        <authorList>
            <person name="Schares G."/>
            <person name="Venepally P."/>
            <person name="Lorenzi H.A."/>
        </authorList>
    </citation>
    <scope>NUCLEOTIDE SEQUENCE [LARGE SCALE GENOMIC DNA]</scope>
    <source>
        <strain evidence="3 4">Bb-Ger1</strain>
    </source>
</reference>
<evidence type="ECO:0000313" key="4">
    <source>
        <dbReference type="Proteomes" id="UP000224006"/>
    </source>
</evidence>
<accession>A0A2A9M796</accession>
<feature type="region of interest" description="Disordered" evidence="1">
    <location>
        <begin position="93"/>
        <end position="119"/>
    </location>
</feature>
<feature type="signal peptide" evidence="2">
    <location>
        <begin position="1"/>
        <end position="23"/>
    </location>
</feature>
<feature type="compositionally biased region" description="Pro residues" evidence="1">
    <location>
        <begin position="96"/>
        <end position="114"/>
    </location>
</feature>
<keyword evidence="2" id="KW-0732">Signal</keyword>
<dbReference type="OrthoDB" id="331886at2759"/>
<feature type="compositionally biased region" description="Polar residues" evidence="1">
    <location>
        <begin position="36"/>
        <end position="47"/>
    </location>
</feature>
<feature type="region of interest" description="Disordered" evidence="1">
    <location>
        <begin position="293"/>
        <end position="339"/>
    </location>
</feature>
<protein>
    <submittedName>
        <fullName evidence="3">Uncharacterized protein</fullName>
    </submittedName>
</protein>
<dbReference type="RefSeq" id="XP_029218347.1">
    <property type="nucleotide sequence ID" value="XM_029365863.1"/>
</dbReference>
<evidence type="ECO:0000313" key="3">
    <source>
        <dbReference type="EMBL" id="PFH34338.1"/>
    </source>
</evidence>
<dbReference type="VEuPathDB" id="ToxoDB:BESB_074900"/>
<name>A0A2A9M796_BESBE</name>
<gene>
    <name evidence="3" type="ORF">BESB_074900</name>
</gene>
<dbReference type="KEGG" id="bbes:BESB_074900"/>
<feature type="region of interest" description="Disordered" evidence="1">
    <location>
        <begin position="36"/>
        <end position="69"/>
    </location>
</feature>
<dbReference type="AlphaFoldDB" id="A0A2A9M796"/>
<evidence type="ECO:0000256" key="2">
    <source>
        <dbReference type="SAM" id="SignalP"/>
    </source>
</evidence>
<dbReference type="GeneID" id="40312416"/>
<feature type="chain" id="PRO_5013355507" evidence="2">
    <location>
        <begin position="24"/>
        <end position="397"/>
    </location>
</feature>
<keyword evidence="4" id="KW-1185">Reference proteome</keyword>
<dbReference type="EMBL" id="NWUJ01000007">
    <property type="protein sequence ID" value="PFH34338.1"/>
    <property type="molecule type" value="Genomic_DNA"/>
</dbReference>
<sequence length="397" mass="41561">MIVYMCVVVHVDLLVTWLLEQHASFMGDSTETVVDEQTTGPFVTVPTTLRPRKPRSPRPPPPPVPEEDQVVLNPAHFGHFLHPAGVPVLLQEEFPETPPAPPPSSSPSPAPPPASLSLPAASPAVLSPLSATPPLDPLALRVPVGGSSAEPPLPPPPTTLEAATPEAAAAAAAPSLAPAAELAGHAGFASEAHANGKKHLPRPPVSGQVRFGGEPAREGAGGPTGEASQDSSGKVADKNDSPERNGEQRAEAEPERSEDDIFIDDPFFGDEKLFNFAGELIAIGEEPVAPVAQERDKAIGEKEQASAYENAQDSPPADRTEEAKGHNDTYGQSETHAGIETHTTARGEEATPSSPFPNFGSMLHALNDIIDTGHVHVAGRASAARRDIRLNFEAGVQ</sequence>
<proteinExistence type="predicted"/>
<feature type="compositionally biased region" description="Basic and acidic residues" evidence="1">
    <location>
        <begin position="235"/>
        <end position="255"/>
    </location>
</feature>
<feature type="compositionally biased region" description="Basic and acidic residues" evidence="1">
    <location>
        <begin position="316"/>
        <end position="327"/>
    </location>
</feature>
<feature type="compositionally biased region" description="Low complexity" evidence="1">
    <location>
        <begin position="159"/>
        <end position="183"/>
    </location>
</feature>
<evidence type="ECO:0000256" key="1">
    <source>
        <dbReference type="SAM" id="MobiDB-lite"/>
    </source>
</evidence>
<dbReference type="Proteomes" id="UP000224006">
    <property type="component" value="Unassembled WGS sequence"/>
</dbReference>
<organism evidence="3 4">
    <name type="scientific">Besnoitia besnoiti</name>
    <name type="common">Apicomplexan protozoan</name>
    <dbReference type="NCBI Taxonomy" id="94643"/>
    <lineage>
        <taxon>Eukaryota</taxon>
        <taxon>Sar</taxon>
        <taxon>Alveolata</taxon>
        <taxon>Apicomplexa</taxon>
        <taxon>Conoidasida</taxon>
        <taxon>Coccidia</taxon>
        <taxon>Eucoccidiorida</taxon>
        <taxon>Eimeriorina</taxon>
        <taxon>Sarcocystidae</taxon>
        <taxon>Besnoitia</taxon>
    </lineage>
</organism>
<feature type="compositionally biased region" description="Basic and acidic residues" evidence="1">
    <location>
        <begin position="293"/>
        <end position="304"/>
    </location>
</feature>